<keyword evidence="8" id="KW-0675">Receptor</keyword>
<keyword evidence="9" id="KW-0325">Glycoprotein</keyword>
<dbReference type="STRING" id="3641.A0A061GFU3"/>
<reference evidence="12 13" key="1">
    <citation type="journal article" date="2013" name="Genome Biol.">
        <title>The genome sequence of the most widely cultivated cacao type and its use to identify candidate genes regulating pod color.</title>
        <authorList>
            <person name="Motamayor J.C."/>
            <person name="Mockaitis K."/>
            <person name="Schmutz J."/>
            <person name="Haiminen N."/>
            <person name="Iii D.L."/>
            <person name="Cornejo O."/>
            <person name="Findley S.D."/>
            <person name="Zheng P."/>
            <person name="Utro F."/>
            <person name="Royaert S."/>
            <person name="Saski C."/>
            <person name="Jenkins J."/>
            <person name="Podicheti R."/>
            <person name="Zhao M."/>
            <person name="Scheffler B.E."/>
            <person name="Stack J.C."/>
            <person name="Feltus F.A."/>
            <person name="Mustiga G.M."/>
            <person name="Amores F."/>
            <person name="Phillips W."/>
            <person name="Marelli J.P."/>
            <person name="May G.D."/>
            <person name="Shapiro H."/>
            <person name="Ma J."/>
            <person name="Bustamante C.D."/>
            <person name="Schnell R.J."/>
            <person name="Main D."/>
            <person name="Gilbert D."/>
            <person name="Parida L."/>
            <person name="Kuhn D.N."/>
        </authorList>
    </citation>
    <scope>NUCLEOTIDE SEQUENCE [LARGE SCALE GENOMIC DNA]</scope>
    <source>
        <strain evidence="13">cv. Matina 1-6</strain>
    </source>
</reference>
<evidence type="ECO:0000259" key="11">
    <source>
        <dbReference type="Pfam" id="PF08263"/>
    </source>
</evidence>
<dbReference type="PANTHER" id="PTHR48063:SF35">
    <property type="entry name" value="RECEPTOR-LIKE PROTEIN 12"/>
    <property type="match status" value="1"/>
</dbReference>
<name>A0A061GFU3_THECC</name>
<dbReference type="GO" id="GO:0016020">
    <property type="term" value="C:membrane"/>
    <property type="evidence" value="ECO:0007669"/>
    <property type="project" value="UniProtKB-SubCell"/>
</dbReference>
<comment type="subcellular location">
    <subcellularLocation>
        <location evidence="1">Membrane</location>
        <topology evidence="1">Single-pass type I membrane protein</topology>
    </subcellularLocation>
</comment>
<dbReference type="Pfam" id="PF08263">
    <property type="entry name" value="LRRNT_2"/>
    <property type="match status" value="1"/>
</dbReference>
<keyword evidence="4 10" id="KW-0732">Signal</keyword>
<dbReference type="PANTHER" id="PTHR48063">
    <property type="entry name" value="LRR RECEPTOR-LIKE KINASE"/>
    <property type="match status" value="1"/>
</dbReference>
<organism evidence="12 13">
    <name type="scientific">Theobroma cacao</name>
    <name type="common">Cacao</name>
    <name type="synonym">Cocoa</name>
    <dbReference type="NCBI Taxonomy" id="3641"/>
    <lineage>
        <taxon>Eukaryota</taxon>
        <taxon>Viridiplantae</taxon>
        <taxon>Streptophyta</taxon>
        <taxon>Embryophyta</taxon>
        <taxon>Tracheophyta</taxon>
        <taxon>Spermatophyta</taxon>
        <taxon>Magnoliopsida</taxon>
        <taxon>eudicotyledons</taxon>
        <taxon>Gunneridae</taxon>
        <taxon>Pentapetalae</taxon>
        <taxon>rosids</taxon>
        <taxon>malvids</taxon>
        <taxon>Malvales</taxon>
        <taxon>Malvaceae</taxon>
        <taxon>Byttnerioideae</taxon>
        <taxon>Theobroma</taxon>
    </lineage>
</organism>
<dbReference type="InParanoid" id="A0A061GFU3"/>
<dbReference type="Proteomes" id="UP000026915">
    <property type="component" value="Chromosome 6"/>
</dbReference>
<dbReference type="OMA" id="CADENSW"/>
<dbReference type="eggNOG" id="KOG0619">
    <property type="taxonomic scope" value="Eukaryota"/>
</dbReference>
<dbReference type="EMBL" id="CM001884">
    <property type="protein sequence ID" value="EOY25914.1"/>
    <property type="molecule type" value="Genomic_DNA"/>
</dbReference>
<feature type="signal peptide" evidence="10">
    <location>
        <begin position="1"/>
        <end position="21"/>
    </location>
</feature>
<keyword evidence="7" id="KW-0472">Membrane</keyword>
<gene>
    <name evidence="12" type="ORF">TCM_027285</name>
</gene>
<dbReference type="InterPro" id="IPR013210">
    <property type="entry name" value="LRR_N_plant-typ"/>
</dbReference>
<evidence type="ECO:0000256" key="8">
    <source>
        <dbReference type="ARBA" id="ARBA00023170"/>
    </source>
</evidence>
<dbReference type="Gramene" id="EOY25914">
    <property type="protein sequence ID" value="EOY25914"/>
    <property type="gene ID" value="TCM_027285"/>
</dbReference>
<evidence type="ECO:0000313" key="12">
    <source>
        <dbReference type="EMBL" id="EOY25914.1"/>
    </source>
</evidence>
<evidence type="ECO:0000256" key="5">
    <source>
        <dbReference type="ARBA" id="ARBA00022737"/>
    </source>
</evidence>
<dbReference type="InterPro" id="IPR032675">
    <property type="entry name" value="LRR_dom_sf"/>
</dbReference>
<evidence type="ECO:0000256" key="6">
    <source>
        <dbReference type="ARBA" id="ARBA00022989"/>
    </source>
</evidence>
<evidence type="ECO:0000256" key="1">
    <source>
        <dbReference type="ARBA" id="ARBA00004479"/>
    </source>
</evidence>
<accession>A0A061GFU3</accession>
<feature type="chain" id="PRO_5001603419" description="Leucine-rich repeat-containing N-terminal plant-type domain-containing protein" evidence="10">
    <location>
        <begin position="22"/>
        <end position="142"/>
    </location>
</feature>
<dbReference type="HOGENOM" id="CLU_110438_1_0_1"/>
<dbReference type="Gene3D" id="3.80.10.10">
    <property type="entry name" value="Ribonuclease Inhibitor"/>
    <property type="match status" value="1"/>
</dbReference>
<dbReference type="SUPFAM" id="SSF52058">
    <property type="entry name" value="L domain-like"/>
    <property type="match status" value="1"/>
</dbReference>
<proteinExistence type="predicted"/>
<keyword evidence="5" id="KW-0677">Repeat</keyword>
<dbReference type="AlphaFoldDB" id="A0A061GFU3"/>
<protein>
    <recommendedName>
        <fullName evidence="11">Leucine-rich repeat-containing N-terminal plant-type domain-containing protein</fullName>
    </recommendedName>
</protein>
<evidence type="ECO:0000313" key="13">
    <source>
        <dbReference type="Proteomes" id="UP000026915"/>
    </source>
</evidence>
<keyword evidence="6" id="KW-1133">Transmembrane helix</keyword>
<keyword evidence="3" id="KW-0812">Transmembrane</keyword>
<sequence>MGRQFLKFLVLSVILLVRFQGQEGCLEEEKKALLELKAFVKSDGYDADLLLPSWVGDTHSNCCNWDRVTCNSTTGHVIELSLSNTRQIDTDIESMFDYSENEWYFNISLLQPFKELRSLNLSYNKISDWIQNQGVGSLLRLE</sequence>
<evidence type="ECO:0000256" key="9">
    <source>
        <dbReference type="ARBA" id="ARBA00023180"/>
    </source>
</evidence>
<evidence type="ECO:0000256" key="3">
    <source>
        <dbReference type="ARBA" id="ARBA00022692"/>
    </source>
</evidence>
<keyword evidence="2" id="KW-0433">Leucine-rich repeat</keyword>
<evidence type="ECO:0000256" key="7">
    <source>
        <dbReference type="ARBA" id="ARBA00023136"/>
    </source>
</evidence>
<keyword evidence="13" id="KW-1185">Reference proteome</keyword>
<evidence type="ECO:0000256" key="4">
    <source>
        <dbReference type="ARBA" id="ARBA00022729"/>
    </source>
</evidence>
<dbReference type="InterPro" id="IPR001611">
    <property type="entry name" value="Leu-rich_rpt"/>
</dbReference>
<evidence type="ECO:0000256" key="10">
    <source>
        <dbReference type="SAM" id="SignalP"/>
    </source>
</evidence>
<feature type="domain" description="Leucine-rich repeat-containing N-terminal plant-type" evidence="11">
    <location>
        <begin position="27"/>
        <end position="71"/>
    </location>
</feature>
<dbReference type="PROSITE" id="PS51450">
    <property type="entry name" value="LRR"/>
    <property type="match status" value="1"/>
</dbReference>
<evidence type="ECO:0000256" key="2">
    <source>
        <dbReference type="ARBA" id="ARBA00022614"/>
    </source>
</evidence>
<dbReference type="InterPro" id="IPR046956">
    <property type="entry name" value="RLP23-like"/>
</dbReference>